<organism evidence="10 11">
    <name type="scientific">Rhizobium grahamii</name>
    <dbReference type="NCBI Taxonomy" id="1120045"/>
    <lineage>
        <taxon>Bacteria</taxon>
        <taxon>Pseudomonadati</taxon>
        <taxon>Pseudomonadota</taxon>
        <taxon>Alphaproteobacteria</taxon>
        <taxon>Hyphomicrobiales</taxon>
        <taxon>Rhizobiaceae</taxon>
        <taxon>Rhizobium/Agrobacterium group</taxon>
        <taxon>Rhizobium</taxon>
    </lineage>
</organism>
<evidence type="ECO:0000256" key="2">
    <source>
        <dbReference type="ARBA" id="ARBA00022448"/>
    </source>
</evidence>
<dbReference type="OrthoDB" id="9783227at2"/>
<protein>
    <submittedName>
        <fullName evidence="10">MHS family MFS transporter</fullName>
    </submittedName>
</protein>
<dbReference type="GO" id="GO:0022857">
    <property type="term" value="F:transmembrane transporter activity"/>
    <property type="evidence" value="ECO:0007669"/>
    <property type="project" value="InterPro"/>
</dbReference>
<dbReference type="NCBIfam" id="TIGR00883">
    <property type="entry name" value="2A0106"/>
    <property type="match status" value="1"/>
</dbReference>
<dbReference type="KEGG" id="rgr:FZ934_09245"/>
<dbReference type="SUPFAM" id="SSF103473">
    <property type="entry name" value="MFS general substrate transporter"/>
    <property type="match status" value="1"/>
</dbReference>
<feature type="transmembrane region" description="Helical" evidence="8">
    <location>
        <begin position="319"/>
        <end position="338"/>
    </location>
</feature>
<dbReference type="PROSITE" id="PS50850">
    <property type="entry name" value="MFS"/>
    <property type="match status" value="1"/>
</dbReference>
<feature type="transmembrane region" description="Helical" evidence="8">
    <location>
        <begin position="99"/>
        <end position="117"/>
    </location>
</feature>
<dbReference type="InterPro" id="IPR004736">
    <property type="entry name" value="MHS_symport"/>
</dbReference>
<dbReference type="InterPro" id="IPR020846">
    <property type="entry name" value="MFS_dom"/>
</dbReference>
<evidence type="ECO:0000256" key="4">
    <source>
        <dbReference type="ARBA" id="ARBA00022519"/>
    </source>
</evidence>
<dbReference type="Proteomes" id="UP000326881">
    <property type="component" value="Chromosome"/>
</dbReference>
<dbReference type="AlphaFoldDB" id="A0A5Q0C5S1"/>
<keyword evidence="3" id="KW-1003">Cell membrane</keyword>
<gene>
    <name evidence="10" type="ORF">FZ934_09245</name>
</gene>
<feature type="transmembrane region" description="Helical" evidence="8">
    <location>
        <begin position="129"/>
        <end position="152"/>
    </location>
</feature>
<name>A0A5Q0C5S1_9HYPH</name>
<keyword evidence="11" id="KW-1185">Reference proteome</keyword>
<dbReference type="InterPro" id="IPR036259">
    <property type="entry name" value="MFS_trans_sf"/>
</dbReference>
<dbReference type="Pfam" id="PF00083">
    <property type="entry name" value="Sugar_tr"/>
    <property type="match status" value="1"/>
</dbReference>
<dbReference type="RefSeq" id="WP_153270828.1">
    <property type="nucleotide sequence ID" value="NZ_CP043498.1"/>
</dbReference>
<dbReference type="CDD" id="cd17369">
    <property type="entry name" value="MFS_ShiA_like"/>
    <property type="match status" value="1"/>
</dbReference>
<accession>A0A5Q0C5S1</accession>
<feature type="transmembrane region" description="Helical" evidence="8">
    <location>
        <begin position="253"/>
        <end position="274"/>
    </location>
</feature>
<dbReference type="Gene3D" id="1.20.1250.20">
    <property type="entry name" value="MFS general substrate transporter like domains"/>
    <property type="match status" value="2"/>
</dbReference>
<dbReference type="InterPro" id="IPR005828">
    <property type="entry name" value="MFS_sugar_transport-like"/>
</dbReference>
<evidence type="ECO:0000256" key="6">
    <source>
        <dbReference type="ARBA" id="ARBA00022989"/>
    </source>
</evidence>
<feature type="transmembrane region" description="Helical" evidence="8">
    <location>
        <begin position="199"/>
        <end position="220"/>
    </location>
</feature>
<feature type="transmembrane region" description="Helical" evidence="8">
    <location>
        <begin position="164"/>
        <end position="187"/>
    </location>
</feature>
<evidence type="ECO:0000256" key="7">
    <source>
        <dbReference type="ARBA" id="ARBA00023136"/>
    </source>
</evidence>
<dbReference type="PANTHER" id="PTHR43045:SF2">
    <property type="entry name" value="INNER MEMBRANE METABOLITE TRANSPORT PROTEIN YHJE"/>
    <property type="match status" value="1"/>
</dbReference>
<feature type="transmembrane region" description="Helical" evidence="8">
    <location>
        <begin position="411"/>
        <end position="430"/>
    </location>
</feature>
<comment type="subcellular location">
    <subcellularLocation>
        <location evidence="1">Cell inner membrane</location>
        <topology evidence="1">Multi-pass membrane protein</topology>
    </subcellularLocation>
</comment>
<evidence type="ECO:0000313" key="10">
    <source>
        <dbReference type="EMBL" id="QFY60595.1"/>
    </source>
</evidence>
<feature type="transmembrane region" description="Helical" evidence="8">
    <location>
        <begin position="286"/>
        <end position="307"/>
    </location>
</feature>
<sequence length="434" mass="46522">MSDAISRVSPTPASSNNAQVNSPARVLIASLVGTTIEFFDFYVYATAAVLVFPTLFFPNSDPTTALLASFATFSIAFFARPLGAVVFGHFGDRIGRKTTLVAALLTMGISTVVIGLLPSYDSIGVVAPLLLALCRFGQGFGLGGEWGGAVLLATENAPEGKRSWYGMFPQLGAPVGLFLSSGIFWLLLQVMSQEALLSWGWRVPFISSILLIAIGLWVRLSITETPDFQKAIDKQERVAVPVAELFRKHKRSLFLGTFVALATFVLFYIGSAYLLSYNVKVLKIPFLDALEIQIVGSVAFGIFIPLVGKLAERFGRREVLIVTTVLIGVFSFFLPGLMTGGEGSIVVFAIVAMALMGMTYGLIGTALAAPFPTAVRYTGSSITFNLAGIFGASLAPYIATWLQANYGMQYVGYYLGLSAVITLICILASGRDEV</sequence>
<feature type="transmembrane region" description="Helical" evidence="8">
    <location>
        <begin position="381"/>
        <end position="399"/>
    </location>
</feature>
<keyword evidence="4" id="KW-0997">Cell inner membrane</keyword>
<evidence type="ECO:0000256" key="5">
    <source>
        <dbReference type="ARBA" id="ARBA00022692"/>
    </source>
</evidence>
<dbReference type="PANTHER" id="PTHR43045">
    <property type="entry name" value="SHIKIMATE TRANSPORTER"/>
    <property type="match status" value="1"/>
</dbReference>
<evidence type="ECO:0000256" key="8">
    <source>
        <dbReference type="SAM" id="Phobius"/>
    </source>
</evidence>
<dbReference type="FunFam" id="1.20.1250.20:FF:000001">
    <property type="entry name" value="Dicarboxylate MFS transporter"/>
    <property type="match status" value="1"/>
</dbReference>
<evidence type="ECO:0000256" key="3">
    <source>
        <dbReference type="ARBA" id="ARBA00022475"/>
    </source>
</evidence>
<evidence type="ECO:0000259" key="9">
    <source>
        <dbReference type="PROSITE" id="PS50850"/>
    </source>
</evidence>
<dbReference type="GO" id="GO:0005886">
    <property type="term" value="C:plasma membrane"/>
    <property type="evidence" value="ECO:0007669"/>
    <property type="project" value="UniProtKB-SubCell"/>
</dbReference>
<feature type="transmembrane region" description="Helical" evidence="8">
    <location>
        <begin position="65"/>
        <end position="87"/>
    </location>
</feature>
<proteinExistence type="predicted"/>
<keyword evidence="5 8" id="KW-0812">Transmembrane</keyword>
<evidence type="ECO:0000256" key="1">
    <source>
        <dbReference type="ARBA" id="ARBA00004429"/>
    </source>
</evidence>
<feature type="domain" description="Major facilitator superfamily (MFS) profile" evidence="9">
    <location>
        <begin position="26"/>
        <end position="434"/>
    </location>
</feature>
<reference evidence="10 11" key="1">
    <citation type="submission" date="2019-08" db="EMBL/GenBank/DDBJ databases">
        <title>Prosopis cineraria nodule microbiome.</title>
        <authorList>
            <person name="Ali R."/>
            <person name="Chaluvadi S.R."/>
            <person name="Wang X."/>
        </authorList>
    </citation>
    <scope>NUCLEOTIDE SEQUENCE [LARGE SCALE GENOMIC DNA]</scope>
    <source>
        <strain evidence="10 11">BG7</strain>
    </source>
</reference>
<feature type="transmembrane region" description="Helical" evidence="8">
    <location>
        <begin position="344"/>
        <end position="369"/>
    </location>
</feature>
<keyword evidence="2" id="KW-0813">Transport</keyword>
<keyword evidence="7 8" id="KW-0472">Membrane</keyword>
<keyword evidence="6 8" id="KW-1133">Transmembrane helix</keyword>
<dbReference type="EMBL" id="CP043498">
    <property type="protein sequence ID" value="QFY60595.1"/>
    <property type="molecule type" value="Genomic_DNA"/>
</dbReference>
<dbReference type="PROSITE" id="PS00216">
    <property type="entry name" value="SUGAR_TRANSPORT_1"/>
    <property type="match status" value="1"/>
</dbReference>
<dbReference type="InterPro" id="IPR005829">
    <property type="entry name" value="Sugar_transporter_CS"/>
</dbReference>
<evidence type="ECO:0000313" key="11">
    <source>
        <dbReference type="Proteomes" id="UP000326881"/>
    </source>
</evidence>